<dbReference type="AlphaFoldDB" id="A0A0S2TA29"/>
<feature type="compositionally biased region" description="Low complexity" evidence="1">
    <location>
        <begin position="356"/>
        <end position="373"/>
    </location>
</feature>
<dbReference type="PANTHER" id="PTHR43031:SF16">
    <property type="entry name" value="OXIDOREDUCTASE"/>
    <property type="match status" value="1"/>
</dbReference>
<sequence length="612" mass="66038">MKQAAQMISSTEVRKFAPLGKLSDADAQELLRTSISIQLSPGTPVFNQDDMDKQVFYLLKGKVELRGANHKTIIEGGSQEAYQPIGRHLPGQVSARALEESVLISFDADMLDLFLNWTNPNAYVVNEMDTGQDHAWMNRLLQSRGLLRFSESQINTLLERMNEVHVRAGQRVVTQDADDDFYYVIKEGRATVSRTPDAGARPIKLAELGAGDAFGEESLLTTSARAATVTMQQDGTLMRLSKQDFAELLAEPLLSAINWDEAQAMAATGGLFIDIRLQDEFKAMSIPGSVNIPMPVLRLKLKGLKHNRKYIVYCDDGSRSSVAAFLLNQHGFDAFILDGGLASAIPHLALREMNTPAAEETAQATTGDTADSAPANEPSQETDDAPVSQTKQGNTYCSLADYWGSTVDEVSDNSFADSAAVYQVEKTRVTQVLAQPAVVSETKPHAIKAKPPGNAAPHKQDTNAARATPARQRHGLRNTLIGATVIGLGALFASSPFSLDKLTQLAASQPPVNPTAVTPQTRVTPPITRPAATPRSAPMIADTPTSGAEPQRSSAEVTESDMLIESDIYLSMDGEILQLQPTTIMPHDVEAPVAPTAPKKAVIDPATRGFLN</sequence>
<name>A0A0S2TA29_9GAMM</name>
<dbReference type="Pfam" id="PF00581">
    <property type="entry name" value="Rhodanese"/>
    <property type="match status" value="1"/>
</dbReference>
<dbReference type="SUPFAM" id="SSF52821">
    <property type="entry name" value="Rhodanese/Cell cycle control phosphatase"/>
    <property type="match status" value="1"/>
</dbReference>
<proteinExistence type="predicted"/>
<dbReference type="Proteomes" id="UP000055136">
    <property type="component" value="Chromosome"/>
</dbReference>
<dbReference type="EMBL" id="CP013099">
    <property type="protein sequence ID" value="ALP51995.1"/>
    <property type="molecule type" value="Genomic_DNA"/>
</dbReference>
<feature type="region of interest" description="Disordered" evidence="1">
    <location>
        <begin position="442"/>
        <end position="471"/>
    </location>
</feature>
<evidence type="ECO:0000313" key="4">
    <source>
        <dbReference type="EMBL" id="ALP51995.1"/>
    </source>
</evidence>
<dbReference type="CDD" id="cd00038">
    <property type="entry name" value="CAP_ED"/>
    <property type="match status" value="1"/>
</dbReference>
<dbReference type="InterPro" id="IPR050229">
    <property type="entry name" value="GlpE_sulfurtransferase"/>
</dbReference>
<feature type="compositionally biased region" description="Polar residues" evidence="1">
    <location>
        <begin position="543"/>
        <end position="557"/>
    </location>
</feature>
<dbReference type="PANTHER" id="PTHR43031">
    <property type="entry name" value="FAD-DEPENDENT OXIDOREDUCTASE"/>
    <property type="match status" value="1"/>
</dbReference>
<evidence type="ECO:0000313" key="5">
    <source>
        <dbReference type="Proteomes" id="UP000055136"/>
    </source>
</evidence>
<accession>A0A0S2TA29</accession>
<feature type="domain" description="Rhodanese" evidence="3">
    <location>
        <begin position="266"/>
        <end position="346"/>
    </location>
</feature>
<dbReference type="PROSITE" id="PS50042">
    <property type="entry name" value="CNMP_BINDING_3"/>
    <property type="match status" value="1"/>
</dbReference>
<dbReference type="Pfam" id="PF00027">
    <property type="entry name" value="cNMP_binding"/>
    <property type="match status" value="1"/>
</dbReference>
<feature type="compositionally biased region" description="Low complexity" evidence="1">
    <location>
        <begin position="521"/>
        <end position="538"/>
    </location>
</feature>
<evidence type="ECO:0000256" key="1">
    <source>
        <dbReference type="SAM" id="MobiDB-lite"/>
    </source>
</evidence>
<feature type="domain" description="Cyclic nucleotide-binding" evidence="2">
    <location>
        <begin position="145"/>
        <end position="249"/>
    </location>
</feature>
<reference evidence="4" key="1">
    <citation type="submission" date="2015-10" db="EMBL/GenBank/DDBJ databases">
        <title>Description of Candidatus Tenderia electrophaga gen. nov, sp. nov., an Uncultivated Electroautotroph from a Biocathode Enrichment.</title>
        <authorList>
            <person name="Eddie B.J."/>
            <person name="Malanoski A.P."/>
            <person name="Wang Z."/>
            <person name="Hall R.J."/>
            <person name="Oh S.D."/>
            <person name="Heiner C."/>
            <person name="Lin B."/>
            <person name="Strycharz-Glaven S.M."/>
        </authorList>
    </citation>
    <scope>NUCLEOTIDE SEQUENCE [LARGE SCALE GENOMIC DNA]</scope>
    <source>
        <strain evidence="4">NRL1</strain>
    </source>
</reference>
<evidence type="ECO:0008006" key="6">
    <source>
        <dbReference type="Google" id="ProtNLM"/>
    </source>
</evidence>
<dbReference type="InterPro" id="IPR018490">
    <property type="entry name" value="cNMP-bd_dom_sf"/>
</dbReference>
<dbReference type="InterPro" id="IPR036873">
    <property type="entry name" value="Rhodanese-like_dom_sf"/>
</dbReference>
<dbReference type="SMART" id="SM00100">
    <property type="entry name" value="cNMP"/>
    <property type="match status" value="1"/>
</dbReference>
<protein>
    <recommendedName>
        <fullName evidence="6">Cyclic nucleotide-binding domain-containing protein</fullName>
    </recommendedName>
</protein>
<gene>
    <name evidence="4" type="ORF">Tel_01920</name>
</gene>
<dbReference type="KEGG" id="tee:Tel_01920"/>
<dbReference type="SMART" id="SM00450">
    <property type="entry name" value="RHOD"/>
    <property type="match status" value="1"/>
</dbReference>
<dbReference type="InterPro" id="IPR001763">
    <property type="entry name" value="Rhodanese-like_dom"/>
</dbReference>
<feature type="region of interest" description="Disordered" evidence="1">
    <location>
        <begin position="356"/>
        <end position="392"/>
    </location>
</feature>
<dbReference type="SUPFAM" id="SSF51206">
    <property type="entry name" value="cAMP-binding domain-like"/>
    <property type="match status" value="2"/>
</dbReference>
<dbReference type="Gene3D" id="3.40.250.10">
    <property type="entry name" value="Rhodanese-like domain"/>
    <property type="match status" value="1"/>
</dbReference>
<keyword evidence="5" id="KW-1185">Reference proteome</keyword>
<evidence type="ECO:0000259" key="2">
    <source>
        <dbReference type="PROSITE" id="PS50042"/>
    </source>
</evidence>
<evidence type="ECO:0000259" key="3">
    <source>
        <dbReference type="PROSITE" id="PS50206"/>
    </source>
</evidence>
<dbReference type="InterPro" id="IPR000595">
    <property type="entry name" value="cNMP-bd_dom"/>
</dbReference>
<dbReference type="Gene3D" id="2.60.120.10">
    <property type="entry name" value="Jelly Rolls"/>
    <property type="match status" value="2"/>
</dbReference>
<feature type="region of interest" description="Disordered" evidence="1">
    <location>
        <begin position="509"/>
        <end position="559"/>
    </location>
</feature>
<dbReference type="InterPro" id="IPR014710">
    <property type="entry name" value="RmlC-like_jellyroll"/>
</dbReference>
<dbReference type="PROSITE" id="PS50206">
    <property type="entry name" value="RHODANESE_3"/>
    <property type="match status" value="1"/>
</dbReference>
<organism evidence="4 5">
    <name type="scientific">Candidatus Tenderia electrophaga</name>
    <dbReference type="NCBI Taxonomy" id="1748243"/>
    <lineage>
        <taxon>Bacteria</taxon>
        <taxon>Pseudomonadati</taxon>
        <taxon>Pseudomonadota</taxon>
        <taxon>Gammaproteobacteria</taxon>
        <taxon>Candidatus Tenderiales</taxon>
        <taxon>Candidatus Tenderiaceae</taxon>
        <taxon>Candidatus Tenderia</taxon>
    </lineage>
</organism>
<dbReference type="CDD" id="cd00158">
    <property type="entry name" value="RHOD"/>
    <property type="match status" value="1"/>
</dbReference>
<dbReference type="STRING" id="1748243.Tel_01920"/>